<evidence type="ECO:0000256" key="3">
    <source>
        <dbReference type="ARBA" id="ARBA00022692"/>
    </source>
</evidence>
<evidence type="ECO:0008006" key="12">
    <source>
        <dbReference type="Google" id="ProtNLM"/>
    </source>
</evidence>
<dbReference type="GO" id="GO:0031410">
    <property type="term" value="C:cytoplasmic vesicle"/>
    <property type="evidence" value="ECO:0007669"/>
    <property type="project" value="TreeGrafter"/>
</dbReference>
<dbReference type="GO" id="GO:0016020">
    <property type="term" value="C:membrane"/>
    <property type="evidence" value="ECO:0007669"/>
    <property type="project" value="UniProtKB-SubCell"/>
</dbReference>
<dbReference type="Pfam" id="PF05283">
    <property type="entry name" value="MGC-24"/>
    <property type="match status" value="1"/>
</dbReference>
<protein>
    <recommendedName>
        <fullName evidence="12">Sialomucin core protein 24</fullName>
    </recommendedName>
</protein>
<accession>A0AAV1ZSC7</accession>
<keyword evidence="4 9" id="KW-0732">Signal</keyword>
<feature type="transmembrane region" description="Helical" evidence="8">
    <location>
        <begin position="135"/>
        <end position="153"/>
    </location>
</feature>
<keyword evidence="11" id="KW-1185">Reference proteome</keyword>
<comment type="caution">
    <text evidence="10">The sequence shown here is derived from an EMBL/GenBank/DDBJ whole genome shotgun (WGS) entry which is preliminary data.</text>
</comment>
<comment type="similarity">
    <text evidence="2">Belongs to the CD164 family.</text>
</comment>
<organism evidence="10 11">
    <name type="scientific">Larinioides sclopetarius</name>
    <dbReference type="NCBI Taxonomy" id="280406"/>
    <lineage>
        <taxon>Eukaryota</taxon>
        <taxon>Metazoa</taxon>
        <taxon>Ecdysozoa</taxon>
        <taxon>Arthropoda</taxon>
        <taxon>Chelicerata</taxon>
        <taxon>Arachnida</taxon>
        <taxon>Araneae</taxon>
        <taxon>Araneomorphae</taxon>
        <taxon>Entelegynae</taxon>
        <taxon>Araneoidea</taxon>
        <taxon>Araneidae</taxon>
        <taxon>Larinioides</taxon>
    </lineage>
</organism>
<evidence type="ECO:0000256" key="7">
    <source>
        <dbReference type="ARBA" id="ARBA00023180"/>
    </source>
</evidence>
<feature type="signal peptide" evidence="9">
    <location>
        <begin position="1"/>
        <end position="19"/>
    </location>
</feature>
<dbReference type="Proteomes" id="UP001497382">
    <property type="component" value="Unassembled WGS sequence"/>
</dbReference>
<dbReference type="AlphaFoldDB" id="A0AAV1ZSC7"/>
<evidence type="ECO:0000256" key="1">
    <source>
        <dbReference type="ARBA" id="ARBA00004479"/>
    </source>
</evidence>
<reference evidence="10 11" key="1">
    <citation type="submission" date="2024-04" db="EMBL/GenBank/DDBJ databases">
        <authorList>
            <person name="Rising A."/>
            <person name="Reimegard J."/>
            <person name="Sonavane S."/>
            <person name="Akerstrom W."/>
            <person name="Nylinder S."/>
            <person name="Hedman E."/>
            <person name="Kallberg Y."/>
        </authorList>
    </citation>
    <scope>NUCLEOTIDE SEQUENCE [LARGE SCALE GENOMIC DNA]</scope>
</reference>
<name>A0AAV1ZSC7_9ARAC</name>
<dbReference type="InterPro" id="IPR007947">
    <property type="entry name" value="CD164_MGC24"/>
</dbReference>
<evidence type="ECO:0000256" key="6">
    <source>
        <dbReference type="ARBA" id="ARBA00023136"/>
    </source>
</evidence>
<dbReference type="PANTHER" id="PTHR11337">
    <property type="entry name" value="MUCIN/PORIMIN"/>
    <property type="match status" value="1"/>
</dbReference>
<keyword evidence="5 8" id="KW-1133">Transmembrane helix</keyword>
<evidence type="ECO:0000256" key="4">
    <source>
        <dbReference type="ARBA" id="ARBA00022729"/>
    </source>
</evidence>
<gene>
    <name evidence="10" type="ORF">LARSCL_LOCUS7516</name>
</gene>
<evidence type="ECO:0000256" key="2">
    <source>
        <dbReference type="ARBA" id="ARBA00005341"/>
    </source>
</evidence>
<proteinExistence type="inferred from homology"/>
<evidence type="ECO:0000256" key="8">
    <source>
        <dbReference type="SAM" id="Phobius"/>
    </source>
</evidence>
<evidence type="ECO:0000256" key="5">
    <source>
        <dbReference type="ARBA" id="ARBA00022989"/>
    </source>
</evidence>
<evidence type="ECO:0000313" key="10">
    <source>
        <dbReference type="EMBL" id="CAL1274530.1"/>
    </source>
</evidence>
<comment type="subcellular location">
    <subcellularLocation>
        <location evidence="1">Membrane</location>
        <topology evidence="1">Single-pass type I membrane protein</topology>
    </subcellularLocation>
</comment>
<evidence type="ECO:0000256" key="9">
    <source>
        <dbReference type="SAM" id="SignalP"/>
    </source>
</evidence>
<feature type="chain" id="PRO_5043740868" description="Sialomucin core protein 24" evidence="9">
    <location>
        <begin position="20"/>
        <end position="167"/>
    </location>
</feature>
<dbReference type="EMBL" id="CAXIEN010000077">
    <property type="protein sequence ID" value="CAL1274530.1"/>
    <property type="molecule type" value="Genomic_DNA"/>
</dbReference>
<keyword evidence="3 8" id="KW-0812">Transmembrane</keyword>
<dbReference type="PANTHER" id="PTHR11337:SF8">
    <property type="entry name" value="VISGUN, ISOFORM E"/>
    <property type="match status" value="1"/>
</dbReference>
<keyword evidence="6 8" id="KW-0472">Membrane</keyword>
<sequence length="167" mass="17665">MFIYSLILLIVSCSIITDAGFLPESNEPTCFNKTCEECIQEQVYCPELEGAKCCSDASNCTNSRNNTTGCGGAGNDTTTSANITTTTPATSSASTTSSSAIVSTTTSESTSTFTDTTVPTKTTPATGRHFDAPSFIGGIVLALGLLAIIYVSFKFYKARTERNYHTL</sequence>
<evidence type="ECO:0000313" key="11">
    <source>
        <dbReference type="Proteomes" id="UP001497382"/>
    </source>
</evidence>
<keyword evidence="7" id="KW-0325">Glycoprotein</keyword>